<dbReference type="Proteomes" id="UP001603857">
    <property type="component" value="Unassembled WGS sequence"/>
</dbReference>
<keyword evidence="1" id="KW-0732">Signal</keyword>
<feature type="chain" id="PRO_5044797959" evidence="1">
    <location>
        <begin position="22"/>
        <end position="93"/>
    </location>
</feature>
<keyword evidence="3" id="KW-1185">Reference proteome</keyword>
<protein>
    <submittedName>
        <fullName evidence="2">Uncharacterized protein</fullName>
    </submittedName>
</protein>
<evidence type="ECO:0000313" key="2">
    <source>
        <dbReference type="EMBL" id="KAL2329622.1"/>
    </source>
</evidence>
<feature type="signal peptide" evidence="1">
    <location>
        <begin position="1"/>
        <end position="21"/>
    </location>
</feature>
<gene>
    <name evidence="2" type="ORF">Fmac_017203</name>
</gene>
<evidence type="ECO:0000313" key="3">
    <source>
        <dbReference type="Proteomes" id="UP001603857"/>
    </source>
</evidence>
<evidence type="ECO:0000256" key="1">
    <source>
        <dbReference type="SAM" id="SignalP"/>
    </source>
</evidence>
<sequence length="93" mass="10747">MSLTFGLDMIMLVFGFPPGWTVPLSMHIVDIELHVGKWLVDMLYALLPTKVRQKFKLVRVNPHPSQPNVMIEMVGQKCYQMVGIKLCYTIRKQ</sequence>
<dbReference type="AlphaFoldDB" id="A0ABD1M1F7"/>
<accession>A0ABD1M1F7</accession>
<reference evidence="2 3" key="1">
    <citation type="submission" date="2024-08" db="EMBL/GenBank/DDBJ databases">
        <title>Insights into the chromosomal genome structure of Flemingia macrophylla.</title>
        <authorList>
            <person name="Ding Y."/>
            <person name="Zhao Y."/>
            <person name="Bi W."/>
            <person name="Wu M."/>
            <person name="Zhao G."/>
            <person name="Gong Y."/>
            <person name="Li W."/>
            <person name="Zhang P."/>
        </authorList>
    </citation>
    <scope>NUCLEOTIDE SEQUENCE [LARGE SCALE GENOMIC DNA]</scope>
    <source>
        <strain evidence="2">DYQJB</strain>
        <tissue evidence="2">Leaf</tissue>
    </source>
</reference>
<name>A0ABD1M1F7_9FABA</name>
<proteinExistence type="predicted"/>
<dbReference type="EMBL" id="JBGMDY010000006">
    <property type="protein sequence ID" value="KAL2329622.1"/>
    <property type="molecule type" value="Genomic_DNA"/>
</dbReference>
<organism evidence="2 3">
    <name type="scientific">Flemingia macrophylla</name>
    <dbReference type="NCBI Taxonomy" id="520843"/>
    <lineage>
        <taxon>Eukaryota</taxon>
        <taxon>Viridiplantae</taxon>
        <taxon>Streptophyta</taxon>
        <taxon>Embryophyta</taxon>
        <taxon>Tracheophyta</taxon>
        <taxon>Spermatophyta</taxon>
        <taxon>Magnoliopsida</taxon>
        <taxon>eudicotyledons</taxon>
        <taxon>Gunneridae</taxon>
        <taxon>Pentapetalae</taxon>
        <taxon>rosids</taxon>
        <taxon>fabids</taxon>
        <taxon>Fabales</taxon>
        <taxon>Fabaceae</taxon>
        <taxon>Papilionoideae</taxon>
        <taxon>50 kb inversion clade</taxon>
        <taxon>NPAAA clade</taxon>
        <taxon>indigoferoid/millettioid clade</taxon>
        <taxon>Phaseoleae</taxon>
        <taxon>Flemingia</taxon>
    </lineage>
</organism>
<comment type="caution">
    <text evidence="2">The sequence shown here is derived from an EMBL/GenBank/DDBJ whole genome shotgun (WGS) entry which is preliminary data.</text>
</comment>